<evidence type="ECO:0000313" key="2">
    <source>
        <dbReference type="EMBL" id="KAG7491540.1"/>
    </source>
</evidence>
<keyword evidence="3" id="KW-1185">Reference proteome</keyword>
<sequence length="169" mass="17573">MSHDLPTNHTLNTVWGGRLIYWTESRSQSKRAGLILVDHSEEERRKEKAKGKMKTLTILVLCAVSSVCLSTGDVADPAPSTEAADAAVFDSASSSASDSASSSASDSDSTSDSASSSASDSDSASDSASDSSSASSDSTSAEEVIMKRDLTYALMRKKRAAPANLTPLS</sequence>
<comment type="caution">
    <text evidence="2">The sequence shown here is derived from an EMBL/GenBank/DDBJ whole genome shotgun (WGS) entry which is preliminary data.</text>
</comment>
<gene>
    <name evidence="2" type="ORF">MATL_G00004910</name>
</gene>
<dbReference type="OrthoDB" id="9950568at2759"/>
<organism evidence="2 3">
    <name type="scientific">Megalops atlanticus</name>
    <name type="common">Tarpon</name>
    <name type="synonym">Clupea gigantea</name>
    <dbReference type="NCBI Taxonomy" id="7932"/>
    <lineage>
        <taxon>Eukaryota</taxon>
        <taxon>Metazoa</taxon>
        <taxon>Chordata</taxon>
        <taxon>Craniata</taxon>
        <taxon>Vertebrata</taxon>
        <taxon>Euteleostomi</taxon>
        <taxon>Actinopterygii</taxon>
        <taxon>Neopterygii</taxon>
        <taxon>Teleostei</taxon>
        <taxon>Elopiformes</taxon>
        <taxon>Megalopidae</taxon>
        <taxon>Megalops</taxon>
    </lineage>
</organism>
<name>A0A9D3QJ35_MEGAT</name>
<evidence type="ECO:0000256" key="1">
    <source>
        <dbReference type="SAM" id="MobiDB-lite"/>
    </source>
</evidence>
<dbReference type="Proteomes" id="UP001046870">
    <property type="component" value="Chromosome 1"/>
</dbReference>
<evidence type="ECO:0000313" key="3">
    <source>
        <dbReference type="Proteomes" id="UP001046870"/>
    </source>
</evidence>
<dbReference type="EMBL" id="JAFDVH010000001">
    <property type="protein sequence ID" value="KAG7491540.1"/>
    <property type="molecule type" value="Genomic_DNA"/>
</dbReference>
<proteinExistence type="predicted"/>
<feature type="region of interest" description="Disordered" evidence="1">
    <location>
        <begin position="73"/>
        <end position="142"/>
    </location>
</feature>
<protein>
    <submittedName>
        <fullName evidence="2">Uncharacterized protein</fullName>
    </submittedName>
</protein>
<dbReference type="AlphaFoldDB" id="A0A9D3QJ35"/>
<accession>A0A9D3QJ35</accession>
<reference evidence="2" key="1">
    <citation type="submission" date="2021-01" db="EMBL/GenBank/DDBJ databases">
        <authorList>
            <person name="Zahm M."/>
            <person name="Roques C."/>
            <person name="Cabau C."/>
            <person name="Klopp C."/>
            <person name="Donnadieu C."/>
            <person name="Jouanno E."/>
            <person name="Lampietro C."/>
            <person name="Louis A."/>
            <person name="Herpin A."/>
            <person name="Echchiki A."/>
            <person name="Berthelot C."/>
            <person name="Parey E."/>
            <person name="Roest-Crollius H."/>
            <person name="Braasch I."/>
            <person name="Postlethwait J."/>
            <person name="Bobe J."/>
            <person name="Montfort J."/>
            <person name="Bouchez O."/>
            <person name="Begum T."/>
            <person name="Mejri S."/>
            <person name="Adams A."/>
            <person name="Chen W.-J."/>
            <person name="Guiguen Y."/>
        </authorList>
    </citation>
    <scope>NUCLEOTIDE SEQUENCE</scope>
    <source>
        <strain evidence="2">YG-15Mar2019-1</strain>
        <tissue evidence="2">Brain</tissue>
    </source>
</reference>
<feature type="compositionally biased region" description="Low complexity" evidence="1">
    <location>
        <begin position="90"/>
        <end position="141"/>
    </location>
</feature>